<dbReference type="RefSeq" id="WP_097969954.1">
    <property type="nucleotide sequence ID" value="NZ_NUBH01000049.1"/>
</dbReference>
<protein>
    <submittedName>
        <fullName evidence="1">Uncharacterized protein</fullName>
    </submittedName>
</protein>
<name>A0A2A8BZP0_9BACI</name>
<dbReference type="AlphaFoldDB" id="A0A2A8BZP0"/>
<gene>
    <name evidence="1" type="ORF">CN613_23575</name>
</gene>
<reference evidence="1 2" key="1">
    <citation type="submission" date="2017-09" db="EMBL/GenBank/DDBJ databases">
        <title>Large-scale bioinformatics analysis of Bacillus genomes uncovers conserved roles of natural products in bacterial physiology.</title>
        <authorList>
            <consortium name="Agbiome Team Llc"/>
            <person name="Bleich R.M."/>
            <person name="Grubbs K.J."/>
            <person name="Santa Maria K.C."/>
            <person name="Allen S.E."/>
            <person name="Farag S."/>
            <person name="Shank E.A."/>
            <person name="Bowers A."/>
        </authorList>
    </citation>
    <scope>NUCLEOTIDE SEQUENCE [LARGE SCALE GENOMIC DNA]</scope>
    <source>
        <strain evidence="1 2">AFS009893</strain>
    </source>
</reference>
<sequence length="94" mass="10717">MNMETIDACVQAVRYAYNQGIISVRENQVHLTQPVFEELLLEVGAKPTIVSRASKYYPFEVSFIHMDITYYSLYSAEEMTNKIGGFIDELIASN</sequence>
<organism evidence="1 2">
    <name type="scientific">Bacillus pseudomycoides</name>
    <dbReference type="NCBI Taxonomy" id="64104"/>
    <lineage>
        <taxon>Bacteria</taxon>
        <taxon>Bacillati</taxon>
        <taxon>Bacillota</taxon>
        <taxon>Bacilli</taxon>
        <taxon>Bacillales</taxon>
        <taxon>Bacillaceae</taxon>
        <taxon>Bacillus</taxon>
        <taxon>Bacillus cereus group</taxon>
    </lineage>
</organism>
<accession>A0A2A8BZP0</accession>
<comment type="caution">
    <text evidence="1">The sequence shown here is derived from an EMBL/GenBank/DDBJ whole genome shotgun (WGS) entry which is preliminary data.</text>
</comment>
<dbReference type="Proteomes" id="UP000219775">
    <property type="component" value="Unassembled WGS sequence"/>
</dbReference>
<evidence type="ECO:0000313" key="1">
    <source>
        <dbReference type="EMBL" id="PEM66137.1"/>
    </source>
</evidence>
<proteinExistence type="predicted"/>
<evidence type="ECO:0000313" key="2">
    <source>
        <dbReference type="Proteomes" id="UP000219775"/>
    </source>
</evidence>
<dbReference type="EMBL" id="NUDP01000099">
    <property type="protein sequence ID" value="PEM66137.1"/>
    <property type="molecule type" value="Genomic_DNA"/>
</dbReference>